<name>A0ABX7BX18_9HYPH</name>
<keyword evidence="1" id="KW-0812">Transmembrane</keyword>
<feature type="transmembrane region" description="Helical" evidence="1">
    <location>
        <begin position="39"/>
        <end position="57"/>
    </location>
</feature>
<dbReference type="RefSeq" id="WP_201658367.1">
    <property type="nucleotide sequence ID" value="NZ_CP068047.1"/>
</dbReference>
<proteinExistence type="predicted"/>
<reference evidence="2 3" key="1">
    <citation type="submission" date="2021-01" db="EMBL/GenBank/DDBJ databases">
        <title>Genome seq and assembly of Devosia sp. G19.</title>
        <authorList>
            <person name="Chhetri G."/>
        </authorList>
    </citation>
    <scope>NUCLEOTIDE SEQUENCE [LARGE SCALE GENOMIC DNA]</scope>
    <source>
        <strain evidence="2 3">G19</strain>
    </source>
</reference>
<gene>
    <name evidence="2" type="ORF">JI749_02375</name>
</gene>
<keyword evidence="1" id="KW-0472">Membrane</keyword>
<accession>A0ABX7BX18</accession>
<keyword evidence="3" id="KW-1185">Reference proteome</keyword>
<dbReference type="Proteomes" id="UP000595460">
    <property type="component" value="Chromosome"/>
</dbReference>
<evidence type="ECO:0000313" key="2">
    <source>
        <dbReference type="EMBL" id="QQR36502.1"/>
    </source>
</evidence>
<evidence type="ECO:0000256" key="1">
    <source>
        <dbReference type="SAM" id="Phobius"/>
    </source>
</evidence>
<organism evidence="2 3">
    <name type="scientific">Devosia oryziradicis</name>
    <dbReference type="NCBI Taxonomy" id="2801335"/>
    <lineage>
        <taxon>Bacteria</taxon>
        <taxon>Pseudomonadati</taxon>
        <taxon>Pseudomonadota</taxon>
        <taxon>Alphaproteobacteria</taxon>
        <taxon>Hyphomicrobiales</taxon>
        <taxon>Devosiaceae</taxon>
        <taxon>Devosia</taxon>
    </lineage>
</organism>
<evidence type="ECO:0000313" key="3">
    <source>
        <dbReference type="Proteomes" id="UP000595460"/>
    </source>
</evidence>
<keyword evidence="1" id="KW-1133">Transmembrane helix</keyword>
<dbReference type="EMBL" id="CP068047">
    <property type="protein sequence ID" value="QQR36502.1"/>
    <property type="molecule type" value="Genomic_DNA"/>
</dbReference>
<sequence length="60" mass="6777">MPDNIYKFRRLKWGDPETILNMLGQTESPAPRRSLNWDVVGIVVGLAIIGLLLILIFKPS</sequence>
<protein>
    <submittedName>
        <fullName evidence="2">Uncharacterized protein</fullName>
    </submittedName>
</protein>